<dbReference type="EMBL" id="JADCNM010000014">
    <property type="protein sequence ID" value="KAG0453493.1"/>
    <property type="molecule type" value="Genomic_DNA"/>
</dbReference>
<reference evidence="4 5" key="1">
    <citation type="journal article" date="2020" name="Nat. Food">
        <title>A phased Vanilla planifolia genome enables genetic improvement of flavour and production.</title>
        <authorList>
            <person name="Hasing T."/>
            <person name="Tang H."/>
            <person name="Brym M."/>
            <person name="Khazi F."/>
            <person name="Huang T."/>
            <person name="Chambers A.H."/>
        </authorList>
    </citation>
    <scope>NUCLEOTIDE SEQUENCE [LARGE SCALE GENOMIC DNA]</scope>
    <source>
        <tissue evidence="2">Leaf</tissue>
    </source>
</reference>
<dbReference type="EMBL" id="JADCNL010000014">
    <property type="protein sequence ID" value="KAG0452353.1"/>
    <property type="molecule type" value="Genomic_DNA"/>
</dbReference>
<gene>
    <name evidence="3" type="ORF">HPP92_024797</name>
    <name evidence="2" type="ORF">HPP92_025017</name>
</gene>
<comment type="caution">
    <text evidence="2">The sequence shown here is derived from an EMBL/GenBank/DDBJ whole genome shotgun (WGS) entry which is preliminary data.</text>
</comment>
<organism evidence="2 4">
    <name type="scientific">Vanilla planifolia</name>
    <name type="common">Vanilla</name>
    <dbReference type="NCBI Taxonomy" id="51239"/>
    <lineage>
        <taxon>Eukaryota</taxon>
        <taxon>Viridiplantae</taxon>
        <taxon>Streptophyta</taxon>
        <taxon>Embryophyta</taxon>
        <taxon>Tracheophyta</taxon>
        <taxon>Spermatophyta</taxon>
        <taxon>Magnoliopsida</taxon>
        <taxon>Liliopsida</taxon>
        <taxon>Asparagales</taxon>
        <taxon>Orchidaceae</taxon>
        <taxon>Vanilloideae</taxon>
        <taxon>Vanilleae</taxon>
        <taxon>Vanilla</taxon>
    </lineage>
</organism>
<sequence>MSDLSLPAAGPASRARMLSPVRRPAAPQGPTELWWRRSAAGVDFKIKMEEPTMTRSKRRTTPPLVSDDVRRPVGS</sequence>
<evidence type="ECO:0000313" key="3">
    <source>
        <dbReference type="EMBL" id="KAG0453493.1"/>
    </source>
</evidence>
<evidence type="ECO:0000313" key="4">
    <source>
        <dbReference type="Proteomes" id="UP000636800"/>
    </source>
</evidence>
<evidence type="ECO:0000313" key="2">
    <source>
        <dbReference type="EMBL" id="KAG0452353.1"/>
    </source>
</evidence>
<dbReference type="Proteomes" id="UP000639772">
    <property type="component" value="Unassembled WGS sequence"/>
</dbReference>
<feature type="region of interest" description="Disordered" evidence="1">
    <location>
        <begin position="1"/>
        <end position="34"/>
    </location>
</feature>
<accession>A0A835PGR5</accession>
<proteinExistence type="predicted"/>
<name>A0A835PGR5_VANPL</name>
<dbReference type="Proteomes" id="UP000636800">
    <property type="component" value="Unassembled WGS sequence"/>
</dbReference>
<protein>
    <submittedName>
        <fullName evidence="2">Uncharacterized protein</fullName>
    </submittedName>
</protein>
<dbReference type="AlphaFoldDB" id="A0A835PGR5"/>
<evidence type="ECO:0000313" key="5">
    <source>
        <dbReference type="Proteomes" id="UP000639772"/>
    </source>
</evidence>
<evidence type="ECO:0000256" key="1">
    <source>
        <dbReference type="SAM" id="MobiDB-lite"/>
    </source>
</evidence>
<keyword evidence="4" id="KW-1185">Reference proteome</keyword>
<feature type="region of interest" description="Disordered" evidence="1">
    <location>
        <begin position="48"/>
        <end position="75"/>
    </location>
</feature>